<evidence type="ECO:0000256" key="1">
    <source>
        <dbReference type="SAM" id="MobiDB-lite"/>
    </source>
</evidence>
<protein>
    <submittedName>
        <fullName evidence="2">Uncharacterized protein</fullName>
    </submittedName>
</protein>
<dbReference type="OrthoDB" id="6270617at2759"/>
<reference evidence="2" key="1">
    <citation type="submission" date="2020-07" db="EMBL/GenBank/DDBJ databases">
        <title>The High-quality genome of the commercially important snow crab, Chionoecetes opilio.</title>
        <authorList>
            <person name="Jeong J.-H."/>
            <person name="Ryu S."/>
        </authorList>
    </citation>
    <scope>NUCLEOTIDE SEQUENCE</scope>
    <source>
        <strain evidence="2">MADBK_172401_WGS</strain>
        <tissue evidence="2">Digestive gland</tissue>
    </source>
</reference>
<name>A0A8J4YPP5_CHIOP</name>
<feature type="region of interest" description="Disordered" evidence="1">
    <location>
        <begin position="78"/>
        <end position="102"/>
    </location>
</feature>
<evidence type="ECO:0000313" key="3">
    <source>
        <dbReference type="Proteomes" id="UP000770661"/>
    </source>
</evidence>
<feature type="region of interest" description="Disordered" evidence="1">
    <location>
        <begin position="1"/>
        <end position="38"/>
    </location>
</feature>
<comment type="caution">
    <text evidence="2">The sequence shown here is derived from an EMBL/GenBank/DDBJ whole genome shotgun (WGS) entry which is preliminary data.</text>
</comment>
<sequence>MEMEMEKRVQRETKRKKRMDEKIEEEKDNVREGEDVSSDEVIIDKLKDLWSSRRHAFLASSPTRARLQDADGKIEFAVTPQDQRYYHPPTPSRHDPPPPGSDLLNFLSPDLNLQPPLDYPGDLLQYQEEDLQYPSEYAAQYQPQYRHRSVIAQATSTSRTYHIQGDFILPAYRTNGC</sequence>
<accession>A0A8J4YPP5</accession>
<proteinExistence type="predicted"/>
<feature type="compositionally biased region" description="Basic and acidic residues" evidence="1">
    <location>
        <begin position="1"/>
        <end position="34"/>
    </location>
</feature>
<keyword evidence="3" id="KW-1185">Reference proteome</keyword>
<evidence type="ECO:0000313" key="2">
    <source>
        <dbReference type="EMBL" id="KAG0728034.1"/>
    </source>
</evidence>
<dbReference type="AlphaFoldDB" id="A0A8J4YPP5"/>
<dbReference type="Proteomes" id="UP000770661">
    <property type="component" value="Unassembled WGS sequence"/>
</dbReference>
<gene>
    <name evidence="2" type="ORF">GWK47_033314</name>
</gene>
<dbReference type="EMBL" id="JACEEZ010002705">
    <property type="protein sequence ID" value="KAG0728034.1"/>
    <property type="molecule type" value="Genomic_DNA"/>
</dbReference>
<organism evidence="2 3">
    <name type="scientific">Chionoecetes opilio</name>
    <name type="common">Atlantic snow crab</name>
    <name type="synonym">Cancer opilio</name>
    <dbReference type="NCBI Taxonomy" id="41210"/>
    <lineage>
        <taxon>Eukaryota</taxon>
        <taxon>Metazoa</taxon>
        <taxon>Ecdysozoa</taxon>
        <taxon>Arthropoda</taxon>
        <taxon>Crustacea</taxon>
        <taxon>Multicrustacea</taxon>
        <taxon>Malacostraca</taxon>
        <taxon>Eumalacostraca</taxon>
        <taxon>Eucarida</taxon>
        <taxon>Decapoda</taxon>
        <taxon>Pleocyemata</taxon>
        <taxon>Brachyura</taxon>
        <taxon>Eubrachyura</taxon>
        <taxon>Majoidea</taxon>
        <taxon>Majidae</taxon>
        <taxon>Chionoecetes</taxon>
    </lineage>
</organism>